<protein>
    <submittedName>
        <fullName evidence="1">Uncharacterized protein</fullName>
    </submittedName>
</protein>
<reference evidence="1" key="1">
    <citation type="submission" date="2014-11" db="EMBL/GenBank/DDBJ databases">
        <authorList>
            <person name="Amaro Gonzalez C."/>
        </authorList>
    </citation>
    <scope>NUCLEOTIDE SEQUENCE</scope>
</reference>
<dbReference type="AlphaFoldDB" id="A0A0E9VYJ7"/>
<accession>A0A0E9VYJ7</accession>
<evidence type="ECO:0000313" key="1">
    <source>
        <dbReference type="EMBL" id="JAH82303.1"/>
    </source>
</evidence>
<proteinExistence type="predicted"/>
<name>A0A0E9VYJ7_ANGAN</name>
<reference evidence="1" key="2">
    <citation type="journal article" date="2015" name="Fish Shellfish Immunol.">
        <title>Early steps in the European eel (Anguilla anguilla)-Vibrio vulnificus interaction in the gills: Role of the RtxA13 toxin.</title>
        <authorList>
            <person name="Callol A."/>
            <person name="Pajuelo D."/>
            <person name="Ebbesson L."/>
            <person name="Teles M."/>
            <person name="MacKenzie S."/>
            <person name="Amaro C."/>
        </authorList>
    </citation>
    <scope>NUCLEOTIDE SEQUENCE</scope>
</reference>
<sequence length="42" mass="4203">MKPESHPGPGILSSPAQESLLNCFATSGSTKTCSAGVAKPKS</sequence>
<organism evidence="1">
    <name type="scientific">Anguilla anguilla</name>
    <name type="common">European freshwater eel</name>
    <name type="synonym">Muraena anguilla</name>
    <dbReference type="NCBI Taxonomy" id="7936"/>
    <lineage>
        <taxon>Eukaryota</taxon>
        <taxon>Metazoa</taxon>
        <taxon>Chordata</taxon>
        <taxon>Craniata</taxon>
        <taxon>Vertebrata</taxon>
        <taxon>Euteleostomi</taxon>
        <taxon>Actinopterygii</taxon>
        <taxon>Neopterygii</taxon>
        <taxon>Teleostei</taxon>
        <taxon>Anguilliformes</taxon>
        <taxon>Anguillidae</taxon>
        <taxon>Anguilla</taxon>
    </lineage>
</organism>
<dbReference type="EMBL" id="GBXM01026274">
    <property type="protein sequence ID" value="JAH82303.1"/>
    <property type="molecule type" value="Transcribed_RNA"/>
</dbReference>